<name>A0A0G1PLN8_9BACT</name>
<evidence type="ECO:0000313" key="3">
    <source>
        <dbReference type="EMBL" id="KKU33714.1"/>
    </source>
</evidence>
<organism evidence="3 4">
    <name type="scientific">Candidatus Azambacteria bacterium GW2011_GWB1_46_27</name>
    <dbReference type="NCBI Taxonomy" id="1618617"/>
    <lineage>
        <taxon>Bacteria</taxon>
        <taxon>Candidatus Azamiibacteriota</taxon>
    </lineage>
</organism>
<dbReference type="EMBL" id="LCMJ01000045">
    <property type="protein sequence ID" value="KKU33714.1"/>
    <property type="molecule type" value="Genomic_DNA"/>
</dbReference>
<dbReference type="Proteomes" id="UP000034067">
    <property type="component" value="Unassembled WGS sequence"/>
</dbReference>
<dbReference type="GO" id="GO:0003700">
    <property type="term" value="F:DNA-binding transcription factor activity"/>
    <property type="evidence" value="ECO:0007669"/>
    <property type="project" value="TreeGrafter"/>
</dbReference>
<dbReference type="Gene3D" id="1.10.260.40">
    <property type="entry name" value="lambda repressor-like DNA-binding domains"/>
    <property type="match status" value="1"/>
</dbReference>
<gene>
    <name evidence="3" type="ORF">UX48_C0045G0005</name>
</gene>
<dbReference type="PANTHER" id="PTHR46797:SF1">
    <property type="entry name" value="METHYLPHOSPHONATE SYNTHASE"/>
    <property type="match status" value="1"/>
</dbReference>
<dbReference type="InterPro" id="IPR050807">
    <property type="entry name" value="TransReg_Diox_bact_type"/>
</dbReference>
<dbReference type="CDD" id="cd00093">
    <property type="entry name" value="HTH_XRE"/>
    <property type="match status" value="1"/>
</dbReference>
<dbReference type="InterPro" id="IPR010982">
    <property type="entry name" value="Lambda_DNA-bd_dom_sf"/>
</dbReference>
<dbReference type="PANTHER" id="PTHR46797">
    <property type="entry name" value="HTH-TYPE TRANSCRIPTIONAL REGULATOR"/>
    <property type="match status" value="1"/>
</dbReference>
<dbReference type="GO" id="GO:0005829">
    <property type="term" value="C:cytosol"/>
    <property type="evidence" value="ECO:0007669"/>
    <property type="project" value="TreeGrafter"/>
</dbReference>
<protein>
    <submittedName>
        <fullName evidence="3">Transcriptional regulator, XRE family</fullName>
    </submittedName>
</protein>
<sequence length="70" mass="7566">MSASNNSKIADNIKKYRGKLGISQDKLSKLADVTYNTIIKIESGANINPTIETMSKIAKALNVGVDDLIK</sequence>
<dbReference type="GO" id="GO:0003677">
    <property type="term" value="F:DNA binding"/>
    <property type="evidence" value="ECO:0007669"/>
    <property type="project" value="UniProtKB-KW"/>
</dbReference>
<dbReference type="Pfam" id="PF01381">
    <property type="entry name" value="HTH_3"/>
    <property type="match status" value="1"/>
</dbReference>
<dbReference type="PROSITE" id="PS50943">
    <property type="entry name" value="HTH_CROC1"/>
    <property type="match status" value="1"/>
</dbReference>
<dbReference type="SUPFAM" id="SSF47413">
    <property type="entry name" value="lambda repressor-like DNA-binding domains"/>
    <property type="match status" value="1"/>
</dbReference>
<dbReference type="SMART" id="SM00530">
    <property type="entry name" value="HTH_XRE"/>
    <property type="match status" value="1"/>
</dbReference>
<evidence type="ECO:0000259" key="2">
    <source>
        <dbReference type="PROSITE" id="PS50943"/>
    </source>
</evidence>
<evidence type="ECO:0000256" key="1">
    <source>
        <dbReference type="ARBA" id="ARBA00023125"/>
    </source>
</evidence>
<evidence type="ECO:0000313" key="4">
    <source>
        <dbReference type="Proteomes" id="UP000034067"/>
    </source>
</evidence>
<feature type="domain" description="HTH cro/C1-type" evidence="2">
    <location>
        <begin position="13"/>
        <end position="68"/>
    </location>
</feature>
<proteinExistence type="predicted"/>
<dbReference type="AlphaFoldDB" id="A0A0G1PLN8"/>
<accession>A0A0G1PLN8</accession>
<keyword evidence="1" id="KW-0238">DNA-binding</keyword>
<dbReference type="InterPro" id="IPR001387">
    <property type="entry name" value="Cro/C1-type_HTH"/>
</dbReference>
<comment type="caution">
    <text evidence="3">The sequence shown here is derived from an EMBL/GenBank/DDBJ whole genome shotgun (WGS) entry which is preliminary data.</text>
</comment>
<reference evidence="3 4" key="1">
    <citation type="journal article" date="2015" name="Nature">
        <title>rRNA introns, odd ribosomes, and small enigmatic genomes across a large radiation of phyla.</title>
        <authorList>
            <person name="Brown C.T."/>
            <person name="Hug L.A."/>
            <person name="Thomas B.C."/>
            <person name="Sharon I."/>
            <person name="Castelle C.J."/>
            <person name="Singh A."/>
            <person name="Wilkins M.J."/>
            <person name="Williams K.H."/>
            <person name="Banfield J.F."/>
        </authorList>
    </citation>
    <scope>NUCLEOTIDE SEQUENCE [LARGE SCALE GENOMIC DNA]</scope>
</reference>